<keyword evidence="2" id="KW-0812">Transmembrane</keyword>
<reference evidence="4" key="1">
    <citation type="journal article" date="2019" name="Int. J. Syst. Evol. Microbiol.">
        <title>The Global Catalogue of Microorganisms (GCM) 10K type strain sequencing project: providing services to taxonomists for standard genome sequencing and annotation.</title>
        <authorList>
            <consortium name="The Broad Institute Genomics Platform"/>
            <consortium name="The Broad Institute Genome Sequencing Center for Infectious Disease"/>
            <person name="Wu L."/>
            <person name="Ma J."/>
        </authorList>
    </citation>
    <scope>NUCLEOTIDE SEQUENCE [LARGE SCALE GENOMIC DNA]</scope>
    <source>
        <strain evidence="4">CGMCC 1.16326</strain>
    </source>
</reference>
<dbReference type="EMBL" id="JBHSLV010000031">
    <property type="protein sequence ID" value="MFC5394540.1"/>
    <property type="molecule type" value="Genomic_DNA"/>
</dbReference>
<keyword evidence="2" id="KW-1133">Transmembrane helix</keyword>
<evidence type="ECO:0000256" key="1">
    <source>
        <dbReference type="SAM" id="MobiDB-lite"/>
    </source>
</evidence>
<comment type="caution">
    <text evidence="3">The sequence shown here is derived from an EMBL/GenBank/DDBJ whole genome shotgun (WGS) entry which is preliminary data.</text>
</comment>
<feature type="region of interest" description="Disordered" evidence="1">
    <location>
        <begin position="25"/>
        <end position="48"/>
    </location>
</feature>
<keyword evidence="2" id="KW-0472">Membrane</keyword>
<dbReference type="RefSeq" id="WP_377009918.1">
    <property type="nucleotide sequence ID" value="NZ_JBHSLV010000031.1"/>
</dbReference>
<feature type="compositionally biased region" description="Polar residues" evidence="1">
    <location>
        <begin position="30"/>
        <end position="42"/>
    </location>
</feature>
<dbReference type="Proteomes" id="UP001596104">
    <property type="component" value="Unassembled WGS sequence"/>
</dbReference>
<protein>
    <submittedName>
        <fullName evidence="3">Uncharacterized protein</fullName>
    </submittedName>
</protein>
<sequence>MTALGAMDAREPGLTFPLLIAPDAGGLPTRSASTQESSQDMNMTKRPNVGSATALTRGVASLRAGVRRVVLALANISEIDDSEHPAANPVDVEAGRAGETLGRRRSSPTLRGRQPLFRLSVHGSLAANCGKKQEVRTERLHWPWWRGHGMLLGVLASAVFWLLMLAPVWKRLL</sequence>
<evidence type="ECO:0000256" key="2">
    <source>
        <dbReference type="SAM" id="Phobius"/>
    </source>
</evidence>
<keyword evidence="4" id="KW-1185">Reference proteome</keyword>
<accession>A0ABW0HC15</accession>
<name>A0ABW0HC15_9HYPH</name>
<organism evidence="3 4">
    <name type="scientific">Bosea vestrisii</name>
    <dbReference type="NCBI Taxonomy" id="151416"/>
    <lineage>
        <taxon>Bacteria</taxon>
        <taxon>Pseudomonadati</taxon>
        <taxon>Pseudomonadota</taxon>
        <taxon>Alphaproteobacteria</taxon>
        <taxon>Hyphomicrobiales</taxon>
        <taxon>Boseaceae</taxon>
        <taxon>Bosea</taxon>
    </lineage>
</organism>
<evidence type="ECO:0000313" key="3">
    <source>
        <dbReference type="EMBL" id="MFC5394540.1"/>
    </source>
</evidence>
<feature type="transmembrane region" description="Helical" evidence="2">
    <location>
        <begin position="149"/>
        <end position="169"/>
    </location>
</feature>
<evidence type="ECO:0000313" key="4">
    <source>
        <dbReference type="Proteomes" id="UP001596104"/>
    </source>
</evidence>
<proteinExistence type="predicted"/>
<gene>
    <name evidence="3" type="ORF">ACFPPC_18025</name>
</gene>